<keyword evidence="3" id="KW-1185">Reference proteome</keyword>
<dbReference type="KEGG" id="sve:SVEN_6939"/>
<feature type="region of interest" description="Disordered" evidence="1">
    <location>
        <begin position="191"/>
        <end position="296"/>
    </location>
</feature>
<evidence type="ECO:0000313" key="3">
    <source>
        <dbReference type="Proteomes" id="UP000006854"/>
    </source>
</evidence>
<dbReference type="eggNOG" id="ENOG5032S7P">
    <property type="taxonomic scope" value="Bacteria"/>
</dbReference>
<dbReference type="HOGENOM" id="CLU_061970_2_0_11"/>
<dbReference type="AlphaFoldDB" id="F2RK69"/>
<reference evidence="2 3" key="1">
    <citation type="journal article" date="2011" name="BMC Genomics">
        <title>Genome-wide analysis of the role of GlnR in Streptomyces venezuelae provides new insights into global nitrogen regulation in actinomycetes.</title>
        <authorList>
            <person name="Pullan S.T."/>
            <person name="Bibb M.J."/>
            <person name="Merrick M."/>
        </authorList>
    </citation>
    <scope>NUCLEOTIDE SEQUENCE [LARGE SCALE GENOMIC DNA]</scope>
    <source>
        <strain evidence="3">ATCC 10712 / CBS 650.69 / DSM 40230 / JCM 4526 / NBRC 13096 / PD 04745</strain>
    </source>
</reference>
<dbReference type="PATRIC" id="fig|953739.5.peg.2158"/>
<feature type="compositionally biased region" description="Basic and acidic residues" evidence="1">
    <location>
        <begin position="228"/>
        <end position="275"/>
    </location>
</feature>
<dbReference type="Proteomes" id="UP000006854">
    <property type="component" value="Chromosome"/>
</dbReference>
<organism evidence="2 3">
    <name type="scientific">Streptomyces venezuelae (strain ATCC 10712 / CBS 650.69 / DSM 40230 / JCM 4526 / NBRC 13096 / PD 04745)</name>
    <dbReference type="NCBI Taxonomy" id="953739"/>
    <lineage>
        <taxon>Bacteria</taxon>
        <taxon>Bacillati</taxon>
        <taxon>Actinomycetota</taxon>
        <taxon>Actinomycetes</taxon>
        <taxon>Kitasatosporales</taxon>
        <taxon>Streptomycetaceae</taxon>
        <taxon>Streptomyces</taxon>
    </lineage>
</organism>
<evidence type="ECO:0000313" key="2">
    <source>
        <dbReference type="EMBL" id="CCA60225.1"/>
    </source>
</evidence>
<feature type="compositionally biased region" description="Basic and acidic residues" evidence="1">
    <location>
        <begin position="205"/>
        <end position="219"/>
    </location>
</feature>
<name>F2RK69_STRVP</name>
<dbReference type="EMBL" id="FR845719">
    <property type="protein sequence ID" value="CCA60225.1"/>
    <property type="molecule type" value="Genomic_DNA"/>
</dbReference>
<proteinExistence type="predicted"/>
<feature type="compositionally biased region" description="Low complexity" evidence="1">
    <location>
        <begin position="276"/>
        <end position="289"/>
    </location>
</feature>
<gene>
    <name evidence="2" type="ordered locus">SVEN_6939</name>
</gene>
<evidence type="ECO:0000256" key="1">
    <source>
        <dbReference type="SAM" id="MobiDB-lite"/>
    </source>
</evidence>
<sequence length="315" mass="33848">MIAPGIRWRPGGRAPAAGRGRRRVDDVDVEQISDELYGLRPAEFVPARDARVAAARRAKDAKAAKAIAALRKPSLAAWAANLLARQRQREAEQFLALGRTLREAHRTLDAEQLRAASGRRRQLVTALARTAATLADEAGQPVSDTVLHEVEQTLHAVLADEEVAGQWSRGRLVKVPEAVVGFAAVTPETVPARAARTAPPPSRGGDAEARRPRDLDRVRAAAADADAEVERRERALAEAQDARRAASTRAEEAAERVRGLEHELREARQAERDTEAAATAAGSAVTSAERALRTAHRAAERAAEALRHLEGGANA</sequence>
<dbReference type="STRING" id="953739.SVEN_6939"/>
<accession>F2RK69</accession>
<protein>
    <submittedName>
        <fullName evidence="2">Uncharacterized protein</fullName>
    </submittedName>
</protein>